<evidence type="ECO:0000313" key="2">
    <source>
        <dbReference type="EMBL" id="CAL1572522.1"/>
    </source>
</evidence>
<feature type="region of interest" description="Disordered" evidence="1">
    <location>
        <begin position="1"/>
        <end position="23"/>
    </location>
</feature>
<keyword evidence="3" id="KW-1185">Reference proteome</keyword>
<name>A0AAV2J506_KNICA</name>
<evidence type="ECO:0000313" key="3">
    <source>
        <dbReference type="Proteomes" id="UP001497482"/>
    </source>
</evidence>
<protein>
    <submittedName>
        <fullName evidence="2">Uncharacterized protein</fullName>
    </submittedName>
</protein>
<evidence type="ECO:0000256" key="1">
    <source>
        <dbReference type="SAM" id="MobiDB-lite"/>
    </source>
</evidence>
<sequence length="93" mass="10235">MLWSEETNTNRHQCEGGGGSIMLWSEETNTNRPQCEGGGGSIMLWSEETNTNRHQCEGGGAASCCGQRRPTLTGISVRGRGRQHHAVVRRDQH</sequence>
<dbReference type="EMBL" id="OZ035833">
    <property type="protein sequence ID" value="CAL1572522.1"/>
    <property type="molecule type" value="Genomic_DNA"/>
</dbReference>
<accession>A0AAV2J506</accession>
<dbReference type="Proteomes" id="UP001497482">
    <property type="component" value="Chromosome 11"/>
</dbReference>
<dbReference type="AlphaFoldDB" id="A0AAV2J506"/>
<reference evidence="2 3" key="1">
    <citation type="submission" date="2024-04" db="EMBL/GenBank/DDBJ databases">
        <authorList>
            <person name="Waldvogel A.-M."/>
            <person name="Schoenle A."/>
        </authorList>
    </citation>
    <scope>NUCLEOTIDE SEQUENCE [LARGE SCALE GENOMIC DNA]</scope>
</reference>
<proteinExistence type="predicted"/>
<organism evidence="2 3">
    <name type="scientific">Knipowitschia caucasica</name>
    <name type="common">Caucasian dwarf goby</name>
    <name type="synonym">Pomatoschistus caucasicus</name>
    <dbReference type="NCBI Taxonomy" id="637954"/>
    <lineage>
        <taxon>Eukaryota</taxon>
        <taxon>Metazoa</taxon>
        <taxon>Chordata</taxon>
        <taxon>Craniata</taxon>
        <taxon>Vertebrata</taxon>
        <taxon>Euteleostomi</taxon>
        <taxon>Actinopterygii</taxon>
        <taxon>Neopterygii</taxon>
        <taxon>Teleostei</taxon>
        <taxon>Neoteleostei</taxon>
        <taxon>Acanthomorphata</taxon>
        <taxon>Gobiaria</taxon>
        <taxon>Gobiiformes</taxon>
        <taxon>Gobioidei</taxon>
        <taxon>Gobiidae</taxon>
        <taxon>Gobiinae</taxon>
        <taxon>Knipowitschia</taxon>
    </lineage>
</organism>
<gene>
    <name evidence="2" type="ORF">KC01_LOCUS4551</name>
</gene>